<name>A0AAE6TA69_9BACT</name>
<dbReference type="InterPro" id="IPR013424">
    <property type="entry name" value="Ice-binding_C"/>
</dbReference>
<accession>A0AAE6TA69</accession>
<evidence type="ECO:0000259" key="1">
    <source>
        <dbReference type="Pfam" id="PF07589"/>
    </source>
</evidence>
<organism evidence="2 3">
    <name type="scientific">Akkermansia massiliensis</name>
    <dbReference type="NCBI Taxonomy" id="2927224"/>
    <lineage>
        <taxon>Bacteria</taxon>
        <taxon>Pseudomonadati</taxon>
        <taxon>Verrucomicrobiota</taxon>
        <taxon>Verrucomicrobiia</taxon>
        <taxon>Verrucomicrobiales</taxon>
        <taxon>Akkermansiaceae</taxon>
        <taxon>Akkermansia</taxon>
    </lineage>
</organism>
<evidence type="ECO:0000313" key="2">
    <source>
        <dbReference type="EMBL" id="QHV62934.1"/>
    </source>
</evidence>
<dbReference type="Proteomes" id="UP000642553">
    <property type="component" value="Chromosome"/>
</dbReference>
<dbReference type="NCBIfam" id="TIGR02595">
    <property type="entry name" value="PEP_CTERM"/>
    <property type="match status" value="1"/>
</dbReference>
<dbReference type="AlphaFoldDB" id="A0AAE6TA69"/>
<reference evidence="2" key="1">
    <citation type="submission" date="2018-05" db="EMBL/GenBank/DDBJ databases">
        <title>Complete genome sequnece of Akkermansia muciniphila EB-AMDK-40.</title>
        <authorList>
            <person name="Nam Y.-D."/>
            <person name="Chung W.-H."/>
            <person name="Park Y.S."/>
            <person name="Kang J."/>
        </authorList>
    </citation>
    <scope>NUCLEOTIDE SEQUENCE</scope>
    <source>
        <strain evidence="2">EB-AMDK-40</strain>
    </source>
</reference>
<feature type="domain" description="Ice-binding protein C-terminal" evidence="1">
    <location>
        <begin position="303"/>
        <end position="326"/>
    </location>
</feature>
<dbReference type="EMBL" id="CP029701">
    <property type="protein sequence ID" value="QHV62934.1"/>
    <property type="molecule type" value="Genomic_DNA"/>
</dbReference>
<dbReference type="Pfam" id="PF07589">
    <property type="entry name" value="PEP-CTERM"/>
    <property type="match status" value="1"/>
</dbReference>
<sequence>MGLFFHLSCEPGRRVRVKSLVDRQSKERRQQDISKRKNSISVDDMKMRLCIMSLLALLCSAPGWGKTTMVSFGESSNTYSAPWNLASGTMTSGNRTTGNSMKATDGTASAIQVTYNISGGLLGGVQATNSNMYGTHTIGTGGLNMWKQAYGYDLDAAKTTRGWNETLVLGVGGLVAPGDVSVTGFQANSSYTMSSVFTISGLANVATWGTNSPVNLTGTGINVKNIYLAGSNGQVVDLLHISGGSLATLLSSGTFMLTWQFETNSSFNPSSSVTMDFSDSLLSLAGDYGMSALAVRDGMPSLAVPEPATASLSLFGLAALLMRRRRSR</sequence>
<proteinExistence type="predicted"/>
<gene>
    <name evidence="2" type="ORF">DMI76_05945</name>
</gene>
<evidence type="ECO:0000313" key="3">
    <source>
        <dbReference type="Proteomes" id="UP000642553"/>
    </source>
</evidence>
<protein>
    <submittedName>
        <fullName evidence="2">PEP-CTERM sorting domain-containing protein</fullName>
    </submittedName>
</protein>